<keyword evidence="1" id="KW-0802">TPR repeat</keyword>
<protein>
    <submittedName>
        <fullName evidence="2">Tetratricopeptide (TPR) repeat protein</fullName>
    </submittedName>
</protein>
<evidence type="ECO:0000256" key="1">
    <source>
        <dbReference type="PROSITE-ProRule" id="PRU00339"/>
    </source>
</evidence>
<reference evidence="2 3" key="1">
    <citation type="submission" date="2020-08" db="EMBL/GenBank/DDBJ databases">
        <title>Genomic Encyclopedia of Type Strains, Phase IV (KMG-IV): sequencing the most valuable type-strain genomes for metagenomic binning, comparative biology and taxonomic classification.</title>
        <authorList>
            <person name="Goeker M."/>
        </authorList>
    </citation>
    <scope>NUCLEOTIDE SEQUENCE [LARGE SCALE GENOMIC DNA]</scope>
    <source>
        <strain evidence="2 3">DSM 29007</strain>
    </source>
</reference>
<dbReference type="Pfam" id="PF13432">
    <property type="entry name" value="TPR_16"/>
    <property type="match status" value="1"/>
</dbReference>
<dbReference type="PROSITE" id="PS50005">
    <property type="entry name" value="TPR"/>
    <property type="match status" value="1"/>
</dbReference>
<dbReference type="RefSeq" id="WP_170035790.1">
    <property type="nucleotide sequence ID" value="NZ_JABDTL010000001.1"/>
</dbReference>
<comment type="caution">
    <text evidence="2">The sequence shown here is derived from an EMBL/GenBank/DDBJ whole genome shotgun (WGS) entry which is preliminary data.</text>
</comment>
<dbReference type="EMBL" id="JACHIA010000004">
    <property type="protein sequence ID" value="MBB6070408.1"/>
    <property type="molecule type" value="Genomic_DNA"/>
</dbReference>
<accession>A0A841GWG6</accession>
<dbReference type="Proteomes" id="UP000582837">
    <property type="component" value="Unassembled WGS sequence"/>
</dbReference>
<feature type="repeat" description="TPR" evidence="1">
    <location>
        <begin position="332"/>
        <end position="365"/>
    </location>
</feature>
<organism evidence="2 3">
    <name type="scientific">Longimicrobium terrae</name>
    <dbReference type="NCBI Taxonomy" id="1639882"/>
    <lineage>
        <taxon>Bacteria</taxon>
        <taxon>Pseudomonadati</taxon>
        <taxon>Gemmatimonadota</taxon>
        <taxon>Longimicrobiia</taxon>
        <taxon>Longimicrobiales</taxon>
        <taxon>Longimicrobiaceae</taxon>
        <taxon>Longimicrobium</taxon>
    </lineage>
</organism>
<sequence>MGVSVPNPPEDDPHADAVWAETQADVLLLEARAAAAGGDLPRATSLVESVLVRSSLREPDAAEAWDLKLEIAVIEGDAARAEAAVDQLASRMPIGEARQRIRMVWVRHRADAVWENALLERAEAAFARRVPPSPKPEDPRPASSVRRLLDAIGADEEDDDLDDPGTPDAESAALFYGEPALYTADELRSPIAGERVQALLEEDEDDGEGLPLLAGTELALRGTDEIHRVIAEHPGASGRELLRRYAQEQARRTSPAELQHSYDMGVEFFGQEQFEEAAHLLLPVASIDNPERIGALELLARSLFELGRLPQAEAYLKEAVPLGRKLADPAYAPLFYWLGKISEEKGDPGGAVPYYASALQLAPDLVEAKRRLQTLLAL</sequence>
<dbReference type="SUPFAM" id="SSF48452">
    <property type="entry name" value="TPR-like"/>
    <property type="match status" value="1"/>
</dbReference>
<dbReference type="SMART" id="SM00028">
    <property type="entry name" value="TPR"/>
    <property type="match status" value="2"/>
</dbReference>
<evidence type="ECO:0000313" key="2">
    <source>
        <dbReference type="EMBL" id="MBB6070408.1"/>
    </source>
</evidence>
<evidence type="ECO:0000313" key="3">
    <source>
        <dbReference type="Proteomes" id="UP000582837"/>
    </source>
</evidence>
<dbReference type="AlphaFoldDB" id="A0A841GWG6"/>
<proteinExistence type="predicted"/>
<gene>
    <name evidence="2" type="ORF">HNQ61_002027</name>
</gene>
<dbReference type="InterPro" id="IPR019734">
    <property type="entry name" value="TPR_rpt"/>
</dbReference>
<dbReference type="InterPro" id="IPR011990">
    <property type="entry name" value="TPR-like_helical_dom_sf"/>
</dbReference>
<dbReference type="Gene3D" id="1.25.40.10">
    <property type="entry name" value="Tetratricopeptide repeat domain"/>
    <property type="match status" value="1"/>
</dbReference>
<dbReference type="Pfam" id="PF13181">
    <property type="entry name" value="TPR_8"/>
    <property type="match status" value="1"/>
</dbReference>
<keyword evidence="3" id="KW-1185">Reference proteome</keyword>
<name>A0A841GWG6_9BACT</name>